<comment type="caution">
    <text evidence="2">The sequence shown here is derived from an EMBL/GenBank/DDBJ whole genome shotgun (WGS) entry which is preliminary data.</text>
</comment>
<evidence type="ECO:0000313" key="2">
    <source>
        <dbReference type="EMBL" id="GAG83891.1"/>
    </source>
</evidence>
<feature type="domain" description="ChlI/MoxR AAA lid" evidence="1">
    <location>
        <begin position="30"/>
        <end position="77"/>
    </location>
</feature>
<dbReference type="SUPFAM" id="SSF52540">
    <property type="entry name" value="P-loop containing nucleoside triphosphate hydrolases"/>
    <property type="match status" value="1"/>
</dbReference>
<name>X1CI19_9ZZZZ</name>
<dbReference type="Gene3D" id="1.10.8.80">
    <property type="entry name" value="Magnesium chelatase subunit I, C-Terminal domain"/>
    <property type="match status" value="1"/>
</dbReference>
<dbReference type="AlphaFoldDB" id="X1CI19"/>
<sequence length="148" mass="17151">MKQRIIQARKILKDVKVSERIFQFVSEVVSELTIFSQRADISFIRCARANAAFNNRTYILNDDLEIALDLVFEHRMESIDATMTAKEIKGKIIDAYGKIQEAYENLDIYKPNEDTEGPLKSTDEPQEQFNDICDCIGFIQSYRCIIEK</sequence>
<reference evidence="2" key="1">
    <citation type="journal article" date="2014" name="Front. Microbiol.">
        <title>High frequency of phylogenetically diverse reductive dehalogenase-homologous genes in deep subseafloor sedimentary metagenomes.</title>
        <authorList>
            <person name="Kawai M."/>
            <person name="Futagami T."/>
            <person name="Toyoda A."/>
            <person name="Takaki Y."/>
            <person name="Nishi S."/>
            <person name="Hori S."/>
            <person name="Arai W."/>
            <person name="Tsubouchi T."/>
            <person name="Morono Y."/>
            <person name="Uchiyama I."/>
            <person name="Ito T."/>
            <person name="Fujiyama A."/>
            <person name="Inagaki F."/>
            <person name="Takami H."/>
        </authorList>
    </citation>
    <scope>NUCLEOTIDE SEQUENCE</scope>
    <source>
        <strain evidence="2">Expedition CK06-06</strain>
    </source>
</reference>
<dbReference type="InterPro" id="IPR052989">
    <property type="entry name" value="Mg-chelatase_DI-like"/>
</dbReference>
<dbReference type="EMBL" id="BART01010009">
    <property type="protein sequence ID" value="GAG83891.1"/>
    <property type="molecule type" value="Genomic_DNA"/>
</dbReference>
<accession>X1CI19</accession>
<gene>
    <name evidence="2" type="ORF">S01H4_21971</name>
</gene>
<dbReference type="InterPro" id="IPR027417">
    <property type="entry name" value="P-loop_NTPase"/>
</dbReference>
<protein>
    <recommendedName>
        <fullName evidence="1">ChlI/MoxR AAA lid domain-containing protein</fullName>
    </recommendedName>
</protein>
<dbReference type="PANTHER" id="PTHR35023:SF1">
    <property type="entry name" value="MG-PROTOPORPHYRIN IX CHELATASE"/>
    <property type="match status" value="1"/>
</dbReference>
<proteinExistence type="predicted"/>
<dbReference type="Pfam" id="PF17863">
    <property type="entry name" value="AAA_lid_2"/>
    <property type="match status" value="1"/>
</dbReference>
<dbReference type="PANTHER" id="PTHR35023">
    <property type="entry name" value="CHELATASE-RELATED"/>
    <property type="match status" value="1"/>
</dbReference>
<evidence type="ECO:0000259" key="1">
    <source>
        <dbReference type="Pfam" id="PF17863"/>
    </source>
</evidence>
<organism evidence="2">
    <name type="scientific">marine sediment metagenome</name>
    <dbReference type="NCBI Taxonomy" id="412755"/>
    <lineage>
        <taxon>unclassified sequences</taxon>
        <taxon>metagenomes</taxon>
        <taxon>ecological metagenomes</taxon>
    </lineage>
</organism>
<dbReference type="InterPro" id="IPR041628">
    <property type="entry name" value="ChlI/MoxR_AAA_lid"/>
</dbReference>